<dbReference type="AlphaFoldDB" id="A0A0D6ZBY6"/>
<dbReference type="Proteomes" id="UP000032512">
    <property type="component" value="Unassembled WGS sequence"/>
</dbReference>
<keyword evidence="2" id="KW-1185">Reference proteome</keyword>
<evidence type="ECO:0000313" key="1">
    <source>
        <dbReference type="EMBL" id="KIY22123.1"/>
    </source>
</evidence>
<name>A0A0D6ZBY6_9BACI</name>
<organism evidence="1 2">
    <name type="scientific">Mesobacillus subterraneus</name>
    <dbReference type="NCBI Taxonomy" id="285983"/>
    <lineage>
        <taxon>Bacteria</taxon>
        <taxon>Bacillati</taxon>
        <taxon>Bacillota</taxon>
        <taxon>Bacilli</taxon>
        <taxon>Bacillales</taxon>
        <taxon>Bacillaceae</taxon>
        <taxon>Mesobacillus</taxon>
    </lineage>
</organism>
<dbReference type="PATRIC" id="fig|285983.3.peg.522"/>
<evidence type="ECO:0000313" key="2">
    <source>
        <dbReference type="Proteomes" id="UP000032512"/>
    </source>
</evidence>
<comment type="caution">
    <text evidence="1">The sequence shown here is derived from an EMBL/GenBank/DDBJ whole genome shotgun (WGS) entry which is preliminary data.</text>
</comment>
<accession>A0A0D6ZBY6</accession>
<dbReference type="EMBL" id="JXIQ01000078">
    <property type="protein sequence ID" value="KIY22123.1"/>
    <property type="molecule type" value="Genomic_DNA"/>
</dbReference>
<sequence>MSRKPRYFDRFEGVERKVVKKPLLFLQVWGEITYLDGDWLGCDRNRFERSKGRLTCRPAESECLEWKSMIGQTKKDRAVFARFFSNLFKIFRF</sequence>
<proteinExistence type="predicted"/>
<reference evidence="1 2" key="1">
    <citation type="submission" date="2015-01" db="EMBL/GenBank/DDBJ databases">
        <title>Draft genome sequences of the supercritical CO2 tolerant bacteria Bacillus subterraneus MITOT1 and Bacillus cereus MIT0214.</title>
        <authorList>
            <person name="Peet K.C."/>
            <person name="Thompson J.R."/>
        </authorList>
    </citation>
    <scope>NUCLEOTIDE SEQUENCE [LARGE SCALE GENOMIC DNA]</scope>
    <source>
        <strain evidence="1 2">MITOT1</strain>
    </source>
</reference>
<gene>
    <name evidence="1" type="ORF">UB32_09865</name>
</gene>
<protein>
    <submittedName>
        <fullName evidence="1">Uncharacterized protein</fullName>
    </submittedName>
</protein>